<dbReference type="HOGENOM" id="CLU_3056635_0_0_1"/>
<dbReference type="Proteomes" id="UP000006038">
    <property type="component" value="Unassembled WGS sequence"/>
</dbReference>
<keyword evidence="2" id="KW-1185">Reference proteome</keyword>
<proteinExistence type="predicted"/>
<accession>J3LCM6</accession>
<protein>
    <submittedName>
        <fullName evidence="1">Uncharacterized protein</fullName>
    </submittedName>
</protein>
<evidence type="ECO:0000313" key="1">
    <source>
        <dbReference type="EnsemblPlants" id="OB02G23930.1"/>
    </source>
</evidence>
<name>J3LCM6_ORYBR</name>
<dbReference type="EnsemblPlants" id="OB02G23930.1">
    <property type="protein sequence ID" value="OB02G23930.1"/>
    <property type="gene ID" value="OB02G23930"/>
</dbReference>
<organism evidence="1">
    <name type="scientific">Oryza brachyantha</name>
    <name type="common">malo sina</name>
    <dbReference type="NCBI Taxonomy" id="4533"/>
    <lineage>
        <taxon>Eukaryota</taxon>
        <taxon>Viridiplantae</taxon>
        <taxon>Streptophyta</taxon>
        <taxon>Embryophyta</taxon>
        <taxon>Tracheophyta</taxon>
        <taxon>Spermatophyta</taxon>
        <taxon>Magnoliopsida</taxon>
        <taxon>Liliopsida</taxon>
        <taxon>Poales</taxon>
        <taxon>Poaceae</taxon>
        <taxon>BOP clade</taxon>
        <taxon>Oryzoideae</taxon>
        <taxon>Oryzeae</taxon>
        <taxon>Oryzinae</taxon>
        <taxon>Oryza</taxon>
    </lineage>
</organism>
<dbReference type="Gramene" id="OB02G23930.1">
    <property type="protein sequence ID" value="OB02G23930.1"/>
    <property type="gene ID" value="OB02G23930"/>
</dbReference>
<evidence type="ECO:0000313" key="2">
    <source>
        <dbReference type="Proteomes" id="UP000006038"/>
    </source>
</evidence>
<dbReference type="AlphaFoldDB" id="J3LCM6"/>
<sequence length="54" mass="6179">CFVPVVSLGFLSKKNNGQLSLQMRRLVLTVEGKRKGKERQELQTMVVNQEEQGF</sequence>
<reference evidence="1" key="1">
    <citation type="submission" date="2013-04" db="UniProtKB">
        <authorList>
            <consortium name="EnsemblPlants"/>
        </authorList>
    </citation>
    <scope>IDENTIFICATION</scope>
</reference>